<feature type="transmembrane region" description="Helical" evidence="1">
    <location>
        <begin position="154"/>
        <end position="179"/>
    </location>
</feature>
<organism evidence="2">
    <name type="scientific">marine sediment metagenome</name>
    <dbReference type="NCBI Taxonomy" id="412755"/>
    <lineage>
        <taxon>unclassified sequences</taxon>
        <taxon>metagenomes</taxon>
        <taxon>ecological metagenomes</taxon>
    </lineage>
</organism>
<feature type="transmembrane region" description="Helical" evidence="1">
    <location>
        <begin position="52"/>
        <end position="74"/>
    </location>
</feature>
<keyword evidence="1" id="KW-0812">Transmembrane</keyword>
<keyword evidence="1" id="KW-1133">Transmembrane helix</keyword>
<feature type="transmembrane region" description="Helical" evidence="1">
    <location>
        <begin position="86"/>
        <end position="105"/>
    </location>
</feature>
<name>X1RW32_9ZZZZ</name>
<evidence type="ECO:0000256" key="1">
    <source>
        <dbReference type="SAM" id="Phobius"/>
    </source>
</evidence>
<evidence type="ECO:0000313" key="2">
    <source>
        <dbReference type="EMBL" id="GAI84888.1"/>
    </source>
</evidence>
<proteinExistence type="predicted"/>
<keyword evidence="1" id="KW-0472">Membrane</keyword>
<comment type="caution">
    <text evidence="2">The sequence shown here is derived from an EMBL/GenBank/DDBJ whole genome shotgun (WGS) entry which is preliminary data.</text>
</comment>
<reference evidence="2" key="1">
    <citation type="journal article" date="2014" name="Front. Microbiol.">
        <title>High frequency of phylogenetically diverse reductive dehalogenase-homologous genes in deep subseafloor sedimentary metagenomes.</title>
        <authorList>
            <person name="Kawai M."/>
            <person name="Futagami T."/>
            <person name="Toyoda A."/>
            <person name="Takaki Y."/>
            <person name="Nishi S."/>
            <person name="Hori S."/>
            <person name="Arai W."/>
            <person name="Tsubouchi T."/>
            <person name="Morono Y."/>
            <person name="Uchiyama I."/>
            <person name="Ito T."/>
            <person name="Fujiyama A."/>
            <person name="Inagaki F."/>
            <person name="Takami H."/>
        </authorList>
    </citation>
    <scope>NUCLEOTIDE SEQUENCE</scope>
    <source>
        <strain evidence="2">Expedition CK06-06</strain>
    </source>
</reference>
<sequence>IVFHQRSLAEQEKLDMMQLARTKGGDTIFQGAAEQAELFAVAQRRLVILERWFIPIFAILIACYEIVVGFYLLGKASEGVARQLNHPQLAAVFMVAIAFISFLISRYAGGMGTQEQWKPLRAGASYLLGTAILSFALAVGLALAQFKFNIGMTVLGWAIPVLLIVLGVEGGLNVVLDIYRPRIPGQYSRSAFDSRLLG</sequence>
<feature type="transmembrane region" description="Helical" evidence="1">
    <location>
        <begin position="126"/>
        <end position="148"/>
    </location>
</feature>
<gene>
    <name evidence="2" type="ORF">S12H4_23535</name>
</gene>
<protein>
    <submittedName>
        <fullName evidence="2">Uncharacterized protein</fullName>
    </submittedName>
</protein>
<feature type="non-terminal residue" evidence="2">
    <location>
        <position position="198"/>
    </location>
</feature>
<feature type="non-terminal residue" evidence="2">
    <location>
        <position position="1"/>
    </location>
</feature>
<dbReference type="AlphaFoldDB" id="X1RW32"/>
<accession>X1RW32</accession>
<dbReference type="EMBL" id="BARW01012525">
    <property type="protein sequence ID" value="GAI84888.1"/>
    <property type="molecule type" value="Genomic_DNA"/>
</dbReference>